<keyword evidence="1" id="KW-0812">Transmembrane</keyword>
<protein>
    <recommendedName>
        <fullName evidence="4">Transmembrane protein</fullName>
    </recommendedName>
</protein>
<feature type="transmembrane region" description="Helical" evidence="1">
    <location>
        <begin position="80"/>
        <end position="100"/>
    </location>
</feature>
<feature type="transmembrane region" description="Helical" evidence="1">
    <location>
        <begin position="53"/>
        <end position="73"/>
    </location>
</feature>
<keyword evidence="1" id="KW-1133">Transmembrane helix</keyword>
<name>A0A8S1RA62_9CILI</name>
<keyword evidence="3" id="KW-1185">Reference proteome</keyword>
<evidence type="ECO:0000313" key="3">
    <source>
        <dbReference type="Proteomes" id="UP000692954"/>
    </source>
</evidence>
<dbReference type="OrthoDB" id="299239at2759"/>
<dbReference type="Proteomes" id="UP000692954">
    <property type="component" value="Unassembled WGS sequence"/>
</dbReference>
<evidence type="ECO:0000256" key="1">
    <source>
        <dbReference type="SAM" id="Phobius"/>
    </source>
</evidence>
<reference evidence="2" key="1">
    <citation type="submission" date="2021-01" db="EMBL/GenBank/DDBJ databases">
        <authorList>
            <consortium name="Genoscope - CEA"/>
            <person name="William W."/>
        </authorList>
    </citation>
    <scope>NUCLEOTIDE SEQUENCE</scope>
</reference>
<organism evidence="2 3">
    <name type="scientific">Paramecium sonneborni</name>
    <dbReference type="NCBI Taxonomy" id="65129"/>
    <lineage>
        <taxon>Eukaryota</taxon>
        <taxon>Sar</taxon>
        <taxon>Alveolata</taxon>
        <taxon>Ciliophora</taxon>
        <taxon>Intramacronucleata</taxon>
        <taxon>Oligohymenophorea</taxon>
        <taxon>Peniculida</taxon>
        <taxon>Parameciidae</taxon>
        <taxon>Paramecium</taxon>
    </lineage>
</organism>
<comment type="caution">
    <text evidence="2">The sequence shown here is derived from an EMBL/GenBank/DDBJ whole genome shotgun (WGS) entry which is preliminary data.</text>
</comment>
<keyword evidence="1" id="KW-0472">Membrane</keyword>
<feature type="transmembrane region" description="Helical" evidence="1">
    <location>
        <begin position="120"/>
        <end position="143"/>
    </location>
</feature>
<evidence type="ECO:0000313" key="2">
    <source>
        <dbReference type="EMBL" id="CAD8123989.1"/>
    </source>
</evidence>
<accession>A0A8S1RA62</accession>
<gene>
    <name evidence="2" type="ORF">PSON_ATCC_30995.1.T1480086</name>
</gene>
<feature type="transmembrane region" description="Helical" evidence="1">
    <location>
        <begin position="28"/>
        <end position="47"/>
    </location>
</feature>
<evidence type="ECO:0008006" key="4">
    <source>
        <dbReference type="Google" id="ProtNLM"/>
    </source>
</evidence>
<proteinExistence type="predicted"/>
<feature type="transmembrane region" description="Helical" evidence="1">
    <location>
        <begin position="155"/>
        <end position="171"/>
    </location>
</feature>
<sequence length="484" mass="58723">MNPFTLTFIDKNLEKKYKENYSIELIEAFRYTISLLPISNIILSIYWIQRNEILIGVLLVTISLTQTIIFYYVKMKQQFISLFGYLISTLSLLASFYHFIPLYYPDFYDHQYNWIFDISQFLALNFTLAPNFLFNQVLQLIFLFSRLLMRNYNDFHIETLIITLYLILFWQKEYYRQKHNRQLFLLNEQQKSSFSIWDDLVDDKIVLLTYNHYWEKIELQYANKSMNEYIKIENKDFLLDLKVINQKITLNQYLLERVREQPNEFQIMVLNTINRDKLIVNCVIKKFVEIKITLKFSECQSCVSYQQNNNNSYFRVLQRIKKTDKAQYYKENLRNLLYNSYYVKEKLLEQIEELKYYKLRLFLDKILNKDKIRINFEIKQFFTVLPLFFTLITCLQKVYKITDISLIELNEYNIQLILQGNDIDVPKHRFEVCKKIVNNILLQIGYNNNCTYQKNYCRLILVNQSDLMEWSPKSNQLVTFSNLI</sequence>
<dbReference type="AlphaFoldDB" id="A0A8S1RA62"/>
<dbReference type="EMBL" id="CAJJDN010000148">
    <property type="protein sequence ID" value="CAD8123989.1"/>
    <property type="molecule type" value="Genomic_DNA"/>
</dbReference>